<dbReference type="AlphaFoldDB" id="U5DEF7"/>
<dbReference type="GO" id="GO:0004842">
    <property type="term" value="F:ubiquitin-protein transferase activity"/>
    <property type="evidence" value="ECO:0000318"/>
    <property type="project" value="GO_Central"/>
</dbReference>
<keyword evidence="1" id="KW-0812">Transmembrane</keyword>
<reference evidence="3" key="1">
    <citation type="journal article" date="2013" name="Science">
        <title>The Amborella genome and the evolution of flowering plants.</title>
        <authorList>
            <consortium name="Amborella Genome Project"/>
        </authorList>
    </citation>
    <scope>NUCLEOTIDE SEQUENCE [LARGE SCALE GENOMIC DNA]</scope>
</reference>
<evidence type="ECO:0000313" key="3">
    <source>
        <dbReference type="Proteomes" id="UP000017836"/>
    </source>
</evidence>
<dbReference type="InterPro" id="IPR015915">
    <property type="entry name" value="Kelch-typ_b-propeller"/>
</dbReference>
<feature type="transmembrane region" description="Helical" evidence="1">
    <location>
        <begin position="46"/>
        <end position="66"/>
    </location>
</feature>
<keyword evidence="1" id="KW-1133">Transmembrane helix</keyword>
<organism evidence="2 3">
    <name type="scientific">Amborella trichopoda</name>
    <dbReference type="NCBI Taxonomy" id="13333"/>
    <lineage>
        <taxon>Eukaryota</taxon>
        <taxon>Viridiplantae</taxon>
        <taxon>Streptophyta</taxon>
        <taxon>Embryophyta</taxon>
        <taxon>Tracheophyta</taxon>
        <taxon>Spermatophyta</taxon>
        <taxon>Magnoliopsida</taxon>
        <taxon>Amborellales</taxon>
        <taxon>Amborellaceae</taxon>
        <taxon>Amborella</taxon>
    </lineage>
</organism>
<keyword evidence="3" id="KW-1185">Reference proteome</keyword>
<evidence type="ECO:0008006" key="4">
    <source>
        <dbReference type="Google" id="ProtNLM"/>
    </source>
</evidence>
<sequence>MESGVHHGMLLDYKFYFGFDIVNPITLDSMSMEKTFQFESGFMFGFYYNPVSTTFYILTYSLYWFLYLSSTGKWMQVRSPRCRRCSLTLFYTVFTCVLGKFYNVFCAEESGGYSIEVFDTAIGEWEERLPLPTGIPRPDNSDFGFSFLEWEGQICIVHGWFHQGDRKECRLGIWALRPKEKRWEKVIEMGLGKKLKSFERVLWIAKCR</sequence>
<gene>
    <name evidence="2" type="ORF">AMTR_s00070p00073680</name>
</gene>
<dbReference type="GO" id="GO:0031146">
    <property type="term" value="P:SCF-dependent proteasomal ubiquitin-dependent protein catabolic process"/>
    <property type="evidence" value="ECO:0000318"/>
    <property type="project" value="GO_Central"/>
</dbReference>
<keyword evidence="1" id="KW-0472">Membrane</keyword>
<proteinExistence type="predicted"/>
<dbReference type="Gene3D" id="2.120.10.80">
    <property type="entry name" value="Kelch-type beta propeller"/>
    <property type="match status" value="1"/>
</dbReference>
<dbReference type="Gramene" id="ERN20585">
    <property type="protein sequence ID" value="ERN20585"/>
    <property type="gene ID" value="AMTR_s00070p00073680"/>
</dbReference>
<protein>
    <recommendedName>
        <fullName evidence="4">F-box associated domain-containing protein</fullName>
    </recommendedName>
</protein>
<accession>U5DEF7</accession>
<evidence type="ECO:0000313" key="2">
    <source>
        <dbReference type="EMBL" id="ERN20585.1"/>
    </source>
</evidence>
<dbReference type="EMBL" id="KI392058">
    <property type="protein sequence ID" value="ERN20585.1"/>
    <property type="molecule type" value="Genomic_DNA"/>
</dbReference>
<dbReference type="SUPFAM" id="SSF117281">
    <property type="entry name" value="Kelch motif"/>
    <property type="match status" value="1"/>
</dbReference>
<name>U5DEF7_AMBTC</name>
<evidence type="ECO:0000256" key="1">
    <source>
        <dbReference type="SAM" id="Phobius"/>
    </source>
</evidence>
<dbReference type="Proteomes" id="UP000017836">
    <property type="component" value="Unassembled WGS sequence"/>
</dbReference>
<dbReference type="HOGENOM" id="CLU_1519888_0_0_1"/>